<reference evidence="1" key="1">
    <citation type="submission" date="2023-03" db="EMBL/GenBank/DDBJ databases">
        <title>Actinorhabdospora filicis NBRC 111898.</title>
        <authorList>
            <person name="Ichikawa N."/>
            <person name="Sato H."/>
            <person name="Tonouchi N."/>
        </authorList>
    </citation>
    <scope>NUCLEOTIDE SEQUENCE</scope>
    <source>
        <strain evidence="1">NBRC 111898</strain>
    </source>
</reference>
<accession>A0A9W6SU05</accession>
<comment type="caution">
    <text evidence="1">The sequence shown here is derived from an EMBL/GenBank/DDBJ whole genome shotgun (WGS) entry which is preliminary data.</text>
</comment>
<organism evidence="1 2">
    <name type="scientific">Actinorhabdospora filicis</name>
    <dbReference type="NCBI Taxonomy" id="1785913"/>
    <lineage>
        <taxon>Bacteria</taxon>
        <taxon>Bacillati</taxon>
        <taxon>Actinomycetota</taxon>
        <taxon>Actinomycetes</taxon>
        <taxon>Micromonosporales</taxon>
        <taxon>Micromonosporaceae</taxon>
        <taxon>Actinorhabdospora</taxon>
    </lineage>
</organism>
<dbReference type="EMBL" id="BSTX01000007">
    <property type="protein sequence ID" value="GLZ81812.1"/>
    <property type="molecule type" value="Genomic_DNA"/>
</dbReference>
<dbReference type="RefSeq" id="WP_285667367.1">
    <property type="nucleotide sequence ID" value="NZ_BSTX01000007.1"/>
</dbReference>
<evidence type="ECO:0000313" key="2">
    <source>
        <dbReference type="Proteomes" id="UP001165079"/>
    </source>
</evidence>
<gene>
    <name evidence="1" type="ORF">Afil01_66190</name>
</gene>
<protein>
    <submittedName>
        <fullName evidence="1">Uncharacterized protein</fullName>
    </submittedName>
</protein>
<name>A0A9W6SU05_9ACTN</name>
<proteinExistence type="predicted"/>
<sequence length="116" mass="12767">MANTDVDVSSLDGFLANLANRRIQLETVIAKMNEQLKDKPPALGTFQHANTSKAVYAKHYGEFADRINRLMDAVVAAELATKRIAENYRTAEQLNSLSATSIGSRLDDVDTALEKK</sequence>
<keyword evidence="2" id="KW-1185">Reference proteome</keyword>
<evidence type="ECO:0000313" key="1">
    <source>
        <dbReference type="EMBL" id="GLZ81812.1"/>
    </source>
</evidence>
<dbReference type="Proteomes" id="UP001165079">
    <property type="component" value="Unassembled WGS sequence"/>
</dbReference>
<dbReference type="AlphaFoldDB" id="A0A9W6SU05"/>